<dbReference type="FunFam" id="3.40.1350.60:FF:000001">
    <property type="entry name" value="Sugar fermentation stimulation protein A"/>
    <property type="match status" value="1"/>
</dbReference>
<comment type="similarity">
    <text evidence="1">Belongs to the SfsA family.</text>
</comment>
<evidence type="ECO:0000313" key="4">
    <source>
        <dbReference type="EMBL" id="SHG67852.1"/>
    </source>
</evidence>
<dbReference type="Pfam" id="PF03749">
    <property type="entry name" value="SfsA"/>
    <property type="match status" value="1"/>
</dbReference>
<dbReference type="InterPro" id="IPR005224">
    <property type="entry name" value="SfsA"/>
</dbReference>
<feature type="domain" description="SfsA N-terminal OB" evidence="3">
    <location>
        <begin position="32"/>
        <end position="98"/>
    </location>
</feature>
<dbReference type="FunFam" id="2.40.50.580:FF:000001">
    <property type="entry name" value="Sugar fermentation stimulation protein A"/>
    <property type="match status" value="1"/>
</dbReference>
<dbReference type="PANTHER" id="PTHR30545:SF2">
    <property type="entry name" value="SUGAR FERMENTATION STIMULATION PROTEIN A"/>
    <property type="match status" value="1"/>
</dbReference>
<accession>A0A1M5LRS5</accession>
<organism evidence="4 5">
    <name type="scientific">Marinomonas polaris DSM 16579</name>
    <dbReference type="NCBI Taxonomy" id="1122206"/>
    <lineage>
        <taxon>Bacteria</taxon>
        <taxon>Pseudomonadati</taxon>
        <taxon>Pseudomonadota</taxon>
        <taxon>Gammaproteobacteria</taxon>
        <taxon>Oceanospirillales</taxon>
        <taxon>Oceanospirillaceae</taxon>
        <taxon>Marinomonas</taxon>
    </lineage>
</organism>
<dbReference type="EMBL" id="FQVF01000027">
    <property type="protein sequence ID" value="SHG67852.1"/>
    <property type="molecule type" value="Genomic_DNA"/>
</dbReference>
<dbReference type="PANTHER" id="PTHR30545">
    <property type="entry name" value="SUGAR FERMENTATION STIMULATION PROTEIN A"/>
    <property type="match status" value="1"/>
</dbReference>
<evidence type="ECO:0000256" key="1">
    <source>
        <dbReference type="HAMAP-Rule" id="MF_00095"/>
    </source>
</evidence>
<evidence type="ECO:0000259" key="3">
    <source>
        <dbReference type="Pfam" id="PF17746"/>
    </source>
</evidence>
<dbReference type="NCBIfam" id="TIGR00230">
    <property type="entry name" value="sfsA"/>
    <property type="match status" value="1"/>
</dbReference>
<evidence type="ECO:0000259" key="2">
    <source>
        <dbReference type="Pfam" id="PF03749"/>
    </source>
</evidence>
<keyword evidence="5" id="KW-1185">Reference proteome</keyword>
<dbReference type="STRING" id="1122206.SAMN02745753_04315"/>
<dbReference type="InterPro" id="IPR040452">
    <property type="entry name" value="SfsA_C"/>
</dbReference>
<proteinExistence type="inferred from homology"/>
<dbReference type="InterPro" id="IPR041465">
    <property type="entry name" value="SfsA_N"/>
</dbReference>
<dbReference type="Proteomes" id="UP000184517">
    <property type="component" value="Unassembled WGS sequence"/>
</dbReference>
<protein>
    <recommendedName>
        <fullName evidence="1">Sugar fermentation stimulation protein homolog</fullName>
    </recommendedName>
</protein>
<dbReference type="Pfam" id="PF17746">
    <property type="entry name" value="SfsA_N"/>
    <property type="match status" value="1"/>
</dbReference>
<gene>
    <name evidence="1" type="primary">sfsA</name>
    <name evidence="4" type="ORF">SAMN02745753_04315</name>
</gene>
<sequence length="258" mass="29048">MRVVVLDCDGFHKEFWSPSVKFPTPLVEGKLIKRYKRFLSDIELPNGEVVVAHCPNTGSMKRCQQDDARVWLSRSDNPKRKLAYTWELVEVDNKYLACINTGYPNKLVGEAIANGVVKELSGYAEQKAEVKYGEKSRIDWLLTGGDGRKCYVEVKSVTLLEEDGLGYFPDAVTDRGRKHLYELAKMVKEGHRAVMFFCVSHTGIDSVTPAAHIDKKYAQAFIEVVAKGVEVIAYQVAINSQEMKVMRSVPVVMPELID</sequence>
<reference evidence="5" key="1">
    <citation type="submission" date="2016-11" db="EMBL/GenBank/DDBJ databases">
        <authorList>
            <person name="Varghese N."/>
            <person name="Submissions S."/>
        </authorList>
    </citation>
    <scope>NUCLEOTIDE SEQUENCE [LARGE SCALE GENOMIC DNA]</scope>
    <source>
        <strain evidence="5">DSM 16579</strain>
    </source>
</reference>
<dbReference type="HAMAP" id="MF_00095">
    <property type="entry name" value="SfsA"/>
    <property type="match status" value="1"/>
</dbReference>
<evidence type="ECO:0000313" key="5">
    <source>
        <dbReference type="Proteomes" id="UP000184517"/>
    </source>
</evidence>
<dbReference type="GO" id="GO:0003677">
    <property type="term" value="F:DNA binding"/>
    <property type="evidence" value="ECO:0007669"/>
    <property type="project" value="InterPro"/>
</dbReference>
<dbReference type="Gene3D" id="2.40.50.580">
    <property type="match status" value="1"/>
</dbReference>
<dbReference type="AlphaFoldDB" id="A0A1M5LRS5"/>
<dbReference type="Gene3D" id="3.40.1350.60">
    <property type="match status" value="1"/>
</dbReference>
<dbReference type="CDD" id="cd22359">
    <property type="entry name" value="SfsA-like_bacterial"/>
    <property type="match status" value="1"/>
</dbReference>
<dbReference type="RefSeq" id="WP_217653765.1">
    <property type="nucleotide sequence ID" value="NZ_FQVF01000027.1"/>
</dbReference>
<feature type="domain" description="Sugar fermentation stimulation protein C-terminal" evidence="2">
    <location>
        <begin position="103"/>
        <end position="241"/>
    </location>
</feature>
<name>A0A1M5LRS5_9GAMM</name>